<organism evidence="6 7">
    <name type="scientific">Victivallis lenta</name>
    <dbReference type="NCBI Taxonomy" id="2606640"/>
    <lineage>
        <taxon>Bacteria</taxon>
        <taxon>Pseudomonadati</taxon>
        <taxon>Lentisphaerota</taxon>
        <taxon>Lentisphaeria</taxon>
        <taxon>Victivallales</taxon>
        <taxon>Victivallaceae</taxon>
        <taxon>Victivallis</taxon>
    </lineage>
</organism>
<keyword evidence="7" id="KW-1185">Reference proteome</keyword>
<dbReference type="GO" id="GO:0003700">
    <property type="term" value="F:DNA-binding transcription factor activity"/>
    <property type="evidence" value="ECO:0007669"/>
    <property type="project" value="InterPro"/>
</dbReference>
<dbReference type="InterPro" id="IPR000524">
    <property type="entry name" value="Tscrpt_reg_HTH_GntR"/>
</dbReference>
<dbReference type="InterPro" id="IPR050679">
    <property type="entry name" value="Bact_HTH_transcr_reg"/>
</dbReference>
<evidence type="ECO:0000313" key="6">
    <source>
        <dbReference type="EMBL" id="MST95699.1"/>
    </source>
</evidence>
<dbReference type="EMBL" id="VUNS01000001">
    <property type="protein sequence ID" value="MST95699.1"/>
    <property type="molecule type" value="Genomic_DNA"/>
</dbReference>
<feature type="region of interest" description="Disordered" evidence="4">
    <location>
        <begin position="79"/>
        <end position="106"/>
    </location>
</feature>
<dbReference type="PANTHER" id="PTHR44846">
    <property type="entry name" value="MANNOSYL-D-GLYCERATE TRANSPORT/METABOLISM SYSTEM REPRESSOR MNGR-RELATED"/>
    <property type="match status" value="1"/>
</dbReference>
<dbReference type="Proteomes" id="UP000435649">
    <property type="component" value="Unassembled WGS sequence"/>
</dbReference>
<keyword evidence="3" id="KW-0804">Transcription</keyword>
<dbReference type="GO" id="GO:0045892">
    <property type="term" value="P:negative regulation of DNA-templated transcription"/>
    <property type="evidence" value="ECO:0007669"/>
    <property type="project" value="TreeGrafter"/>
</dbReference>
<keyword evidence="1" id="KW-0805">Transcription regulation</keyword>
<keyword evidence="2" id="KW-0238">DNA-binding</keyword>
<dbReference type="PANTHER" id="PTHR44846:SF17">
    <property type="entry name" value="GNTR-FAMILY TRANSCRIPTIONAL REGULATOR"/>
    <property type="match status" value="1"/>
</dbReference>
<feature type="compositionally biased region" description="Low complexity" evidence="4">
    <location>
        <begin position="83"/>
        <end position="95"/>
    </location>
</feature>
<name>A0A844FZH6_9BACT</name>
<dbReference type="SMART" id="SM00345">
    <property type="entry name" value="HTH_GNTR"/>
    <property type="match status" value="1"/>
</dbReference>
<evidence type="ECO:0000313" key="7">
    <source>
        <dbReference type="Proteomes" id="UP000435649"/>
    </source>
</evidence>
<evidence type="ECO:0000259" key="5">
    <source>
        <dbReference type="PROSITE" id="PS50949"/>
    </source>
</evidence>
<dbReference type="RefSeq" id="WP_106053222.1">
    <property type="nucleotide sequence ID" value="NZ_VUNS01000001.1"/>
</dbReference>
<dbReference type="InterPro" id="IPR036390">
    <property type="entry name" value="WH_DNA-bd_sf"/>
</dbReference>
<gene>
    <name evidence="6" type="ORF">FYJ85_01380</name>
</gene>
<feature type="domain" description="HTH gntR-type" evidence="5">
    <location>
        <begin position="5"/>
        <end position="73"/>
    </location>
</feature>
<evidence type="ECO:0000256" key="3">
    <source>
        <dbReference type="ARBA" id="ARBA00023163"/>
    </source>
</evidence>
<evidence type="ECO:0000256" key="2">
    <source>
        <dbReference type="ARBA" id="ARBA00023125"/>
    </source>
</evidence>
<accession>A0A844FZH6</accession>
<dbReference type="PROSITE" id="PS50949">
    <property type="entry name" value="HTH_GNTR"/>
    <property type="match status" value="1"/>
</dbReference>
<evidence type="ECO:0000256" key="1">
    <source>
        <dbReference type="ARBA" id="ARBA00023015"/>
    </source>
</evidence>
<dbReference type="SUPFAM" id="SSF46785">
    <property type="entry name" value="Winged helix' DNA-binding domain"/>
    <property type="match status" value="1"/>
</dbReference>
<dbReference type="AlphaFoldDB" id="A0A844FZH6"/>
<proteinExistence type="predicted"/>
<dbReference type="GO" id="GO:0003677">
    <property type="term" value="F:DNA binding"/>
    <property type="evidence" value="ECO:0007669"/>
    <property type="project" value="UniProtKB-KW"/>
</dbReference>
<feature type="compositionally biased region" description="Polar residues" evidence="4">
    <location>
        <begin position="96"/>
        <end position="106"/>
    </location>
</feature>
<dbReference type="Pfam" id="PF00392">
    <property type="entry name" value="GntR"/>
    <property type="match status" value="1"/>
</dbReference>
<reference evidence="6 7" key="1">
    <citation type="submission" date="2019-08" db="EMBL/GenBank/DDBJ databases">
        <title>In-depth cultivation of the pig gut microbiome towards novel bacterial diversity and tailored functional studies.</title>
        <authorList>
            <person name="Wylensek D."/>
            <person name="Hitch T.C.A."/>
            <person name="Clavel T."/>
        </authorList>
    </citation>
    <scope>NUCLEOTIDE SEQUENCE [LARGE SCALE GENOMIC DNA]</scope>
    <source>
        <strain evidence="6 7">BBE-744-WT-12</strain>
    </source>
</reference>
<comment type="caution">
    <text evidence="6">The sequence shown here is derived from an EMBL/GenBank/DDBJ whole genome shotgun (WGS) entry which is preliminary data.</text>
</comment>
<evidence type="ECO:0000256" key="4">
    <source>
        <dbReference type="SAM" id="MobiDB-lite"/>
    </source>
</evidence>
<sequence>MEQKIPVFKETAGTLSAQIRERNFAPGTAQPSENELCRRYSISCFPVQKALSLLEADDLIVRQPGIRSIVREYSGGRPRCIRRSPASAAPRPSAANCVSRSGTRQR</sequence>
<protein>
    <submittedName>
        <fullName evidence="6">GntR family transcriptional regulator</fullName>
    </submittedName>
</protein>
<dbReference type="InterPro" id="IPR036388">
    <property type="entry name" value="WH-like_DNA-bd_sf"/>
</dbReference>
<dbReference type="Gene3D" id="1.10.10.10">
    <property type="entry name" value="Winged helix-like DNA-binding domain superfamily/Winged helix DNA-binding domain"/>
    <property type="match status" value="1"/>
</dbReference>